<evidence type="ECO:0000256" key="7">
    <source>
        <dbReference type="RuleBase" id="RU079119"/>
    </source>
</evidence>
<accession>A0A1J4MBY9</accession>
<evidence type="ECO:0000256" key="6">
    <source>
        <dbReference type="ARBA" id="ARBA00023315"/>
    </source>
</evidence>
<comment type="subcellular location">
    <subcellularLocation>
        <location evidence="1">Membrane</location>
        <topology evidence="1">Multi-pass membrane protein</topology>
    </subcellularLocation>
</comment>
<dbReference type="EMBL" id="LRBS01000125">
    <property type="protein sequence ID" value="OII70995.1"/>
    <property type="molecule type" value="Genomic_DNA"/>
</dbReference>
<evidence type="ECO:0000256" key="5">
    <source>
        <dbReference type="ARBA" id="ARBA00023136"/>
    </source>
</evidence>
<feature type="transmembrane region" description="Helical" evidence="7">
    <location>
        <begin position="21"/>
        <end position="41"/>
    </location>
</feature>
<dbReference type="GeneID" id="92366019"/>
<keyword evidence="4 7" id="KW-1133">Transmembrane helix</keyword>
<dbReference type="GO" id="GO:0019706">
    <property type="term" value="F:protein-cysteine S-palmitoyltransferase activity"/>
    <property type="evidence" value="ECO:0007669"/>
    <property type="project" value="UniProtKB-EC"/>
</dbReference>
<dbReference type="PANTHER" id="PTHR12246">
    <property type="entry name" value="PALMITOYLTRANSFERASE ZDHHC16"/>
    <property type="match status" value="1"/>
</dbReference>
<protein>
    <recommendedName>
        <fullName evidence="7">Palmitoyltransferase</fullName>
        <ecNumber evidence="7">2.3.1.225</ecNumber>
    </recommendedName>
</protein>
<dbReference type="InterPro" id="IPR001594">
    <property type="entry name" value="Palmitoyltrfase_DHHC"/>
</dbReference>
<dbReference type="GO" id="GO:0016020">
    <property type="term" value="C:membrane"/>
    <property type="evidence" value="ECO:0007669"/>
    <property type="project" value="UniProtKB-SubCell"/>
</dbReference>
<comment type="similarity">
    <text evidence="7">Belongs to the DHHC palmitoyltransferase family.</text>
</comment>
<evidence type="ECO:0000256" key="3">
    <source>
        <dbReference type="ARBA" id="ARBA00022692"/>
    </source>
</evidence>
<dbReference type="Pfam" id="PF01529">
    <property type="entry name" value="DHHC"/>
    <property type="match status" value="1"/>
</dbReference>
<dbReference type="InterPro" id="IPR039859">
    <property type="entry name" value="PFA4/ZDH16/20/ERF2-like"/>
</dbReference>
<dbReference type="OrthoDB" id="9909019at2759"/>
<dbReference type="RefSeq" id="XP_067066364.1">
    <property type="nucleotide sequence ID" value="XM_067212067.1"/>
</dbReference>
<dbReference type="AlphaFoldDB" id="A0A1J4MBY9"/>
<evidence type="ECO:0000313" key="10">
    <source>
        <dbReference type="Proteomes" id="UP000186804"/>
    </source>
</evidence>
<keyword evidence="2 7" id="KW-0808">Transferase</keyword>
<comment type="catalytic activity">
    <reaction evidence="7">
        <text>L-cysteinyl-[protein] + hexadecanoyl-CoA = S-hexadecanoyl-L-cysteinyl-[protein] + CoA</text>
        <dbReference type="Rhea" id="RHEA:36683"/>
        <dbReference type="Rhea" id="RHEA-COMP:10131"/>
        <dbReference type="Rhea" id="RHEA-COMP:11032"/>
        <dbReference type="ChEBI" id="CHEBI:29950"/>
        <dbReference type="ChEBI" id="CHEBI:57287"/>
        <dbReference type="ChEBI" id="CHEBI:57379"/>
        <dbReference type="ChEBI" id="CHEBI:74151"/>
        <dbReference type="EC" id="2.3.1.225"/>
    </reaction>
</comment>
<comment type="caution">
    <text evidence="9">The sequence shown here is derived from an EMBL/GenBank/DDBJ whole genome shotgun (WGS) entry which is preliminary data.</text>
</comment>
<dbReference type="PROSITE" id="PS50216">
    <property type="entry name" value="DHHC"/>
    <property type="match status" value="1"/>
</dbReference>
<name>A0A1J4MBY9_9CRYT</name>
<feature type="domain" description="Palmitoyltransferase DHHC" evidence="8">
    <location>
        <begin position="92"/>
        <end position="230"/>
    </location>
</feature>
<keyword evidence="3 7" id="KW-0812">Transmembrane</keyword>
<evidence type="ECO:0000259" key="8">
    <source>
        <dbReference type="Pfam" id="PF01529"/>
    </source>
</evidence>
<sequence length="327" mass="37811">MASVDFSNNFPSRKRRSGICFLLLVTSIILFLYICYILILLQPLLDFVYIGAAVGISFHIVFVLFILSFYQCVTTDPGRVPSKWGFRVGDESKRRRYCKVCQVWKPDRTHHCSECARCVLNMDHHCPWINNCVGFYNRKFFIQLLIYAQFSLVFIFCQGTLFLIEQYVSFWPYNHEIDPTPLGRSIEAFKVFIVIAMLIITTPLLLALFPFSRLHIGFVVRNITTIESLSPQSPEYGRYDLGPERNIQQAFGYNPLHWFCPFNNRSSRPAGDGVRWPVRCPEIDIELGQFAAYKTTENTNNISLNTYHQQGQSFSPYGGSNSIYHQI</sequence>
<dbReference type="Proteomes" id="UP000186804">
    <property type="component" value="Unassembled WGS sequence"/>
</dbReference>
<feature type="transmembrane region" description="Helical" evidence="7">
    <location>
        <begin position="144"/>
        <end position="168"/>
    </location>
</feature>
<feature type="transmembrane region" description="Helical" evidence="7">
    <location>
        <begin position="47"/>
        <end position="70"/>
    </location>
</feature>
<keyword evidence="10" id="KW-1185">Reference proteome</keyword>
<evidence type="ECO:0000256" key="2">
    <source>
        <dbReference type="ARBA" id="ARBA00022679"/>
    </source>
</evidence>
<evidence type="ECO:0000256" key="1">
    <source>
        <dbReference type="ARBA" id="ARBA00004141"/>
    </source>
</evidence>
<feature type="transmembrane region" description="Helical" evidence="7">
    <location>
        <begin position="188"/>
        <end position="211"/>
    </location>
</feature>
<keyword evidence="5 7" id="KW-0472">Membrane</keyword>
<keyword evidence="6 7" id="KW-0012">Acyltransferase</keyword>
<dbReference type="VEuPathDB" id="CryptoDB:cand_018340"/>
<comment type="domain">
    <text evidence="7">The DHHC domain is required for palmitoyltransferase activity.</text>
</comment>
<evidence type="ECO:0000313" key="9">
    <source>
        <dbReference type="EMBL" id="OII70995.1"/>
    </source>
</evidence>
<reference evidence="9 10" key="1">
    <citation type="submission" date="2016-10" db="EMBL/GenBank/DDBJ databases">
        <title>Reductive evolution of mitochondrial metabolism and differential evolution of invasion-related proteins in Cryptosporidium.</title>
        <authorList>
            <person name="Liu S."/>
            <person name="Roellig D.M."/>
            <person name="Guo Y."/>
            <person name="Li N."/>
            <person name="Frace M.A."/>
            <person name="Tang K."/>
            <person name="Zhang L."/>
            <person name="Feng Y."/>
            <person name="Xiao L."/>
        </authorList>
    </citation>
    <scope>NUCLEOTIDE SEQUENCE [LARGE SCALE GENOMIC DNA]</scope>
    <source>
        <strain evidence="9">30847</strain>
    </source>
</reference>
<gene>
    <name evidence="9" type="ORF">cand_018340</name>
</gene>
<proteinExistence type="inferred from homology"/>
<dbReference type="EC" id="2.3.1.225" evidence="7"/>
<organism evidence="9 10">
    <name type="scientific">Cryptosporidium andersoni</name>
    <dbReference type="NCBI Taxonomy" id="117008"/>
    <lineage>
        <taxon>Eukaryota</taxon>
        <taxon>Sar</taxon>
        <taxon>Alveolata</taxon>
        <taxon>Apicomplexa</taxon>
        <taxon>Conoidasida</taxon>
        <taxon>Coccidia</taxon>
        <taxon>Eucoccidiorida</taxon>
        <taxon>Eimeriorina</taxon>
        <taxon>Cryptosporidiidae</taxon>
        <taxon>Cryptosporidium</taxon>
    </lineage>
</organism>
<evidence type="ECO:0000256" key="4">
    <source>
        <dbReference type="ARBA" id="ARBA00022989"/>
    </source>
</evidence>